<dbReference type="InterPro" id="IPR003439">
    <property type="entry name" value="ABC_transporter-like_ATP-bd"/>
</dbReference>
<dbReference type="PROSITE" id="PS50893">
    <property type="entry name" value="ABC_TRANSPORTER_2"/>
    <property type="match status" value="1"/>
</dbReference>
<keyword evidence="1" id="KW-0813">Transport</keyword>
<feature type="domain" description="ABC transporter" evidence="4">
    <location>
        <begin position="6"/>
        <end position="247"/>
    </location>
</feature>
<evidence type="ECO:0000256" key="1">
    <source>
        <dbReference type="ARBA" id="ARBA00022448"/>
    </source>
</evidence>
<dbReference type="EMBL" id="JAHOPB010000002">
    <property type="protein sequence ID" value="MBU8876048.1"/>
    <property type="molecule type" value="Genomic_DNA"/>
</dbReference>
<reference evidence="5 6" key="1">
    <citation type="submission" date="2021-06" db="EMBL/GenBank/DDBJ databases">
        <authorList>
            <person name="Lee D.H."/>
        </authorList>
    </citation>
    <scope>NUCLEOTIDE SEQUENCE [LARGE SCALE GENOMIC DNA]</scope>
    <source>
        <strain evidence="5 6">MMS21-HV4-11</strain>
    </source>
</reference>
<comment type="caution">
    <text evidence="5">The sequence shown here is derived from an EMBL/GenBank/DDBJ whole genome shotgun (WGS) entry which is preliminary data.</text>
</comment>
<dbReference type="Proteomes" id="UP000727907">
    <property type="component" value="Unassembled WGS sequence"/>
</dbReference>
<evidence type="ECO:0000259" key="4">
    <source>
        <dbReference type="PROSITE" id="PS50893"/>
    </source>
</evidence>
<organism evidence="5 6">
    <name type="scientific">Reyranella humidisoli</name>
    <dbReference type="NCBI Taxonomy" id="2849149"/>
    <lineage>
        <taxon>Bacteria</taxon>
        <taxon>Pseudomonadati</taxon>
        <taxon>Pseudomonadota</taxon>
        <taxon>Alphaproteobacteria</taxon>
        <taxon>Hyphomicrobiales</taxon>
        <taxon>Reyranellaceae</taxon>
        <taxon>Reyranella</taxon>
    </lineage>
</organism>
<sequence length="250" mass="26851">MTGPLLRTELLVKRYGGLLATDNVSIDVRPGEIHALIGPNGAGKTTLVHQLTGVVAPDSGTIHFAGQDITRLPTHARVRLGLGRSFQITSVLREFTALENVALAVQGHAGHSFRFLADARRDETLRAPARHLLDGVGLGGRSGILAASLSHGEQRQLEIAMALAGEPTLLLLDEPMAGMGVEESQRLIGFLRALKQKHAMLLIEHDMDAVFQLADRITVLVYGRAIASGTPDQIRANAEVRQAYLGEESP</sequence>
<evidence type="ECO:0000313" key="6">
    <source>
        <dbReference type="Proteomes" id="UP000727907"/>
    </source>
</evidence>
<dbReference type="GO" id="GO:0005524">
    <property type="term" value="F:ATP binding"/>
    <property type="evidence" value="ECO:0007669"/>
    <property type="project" value="UniProtKB-KW"/>
</dbReference>
<keyword evidence="6" id="KW-1185">Reference proteome</keyword>
<dbReference type="Pfam" id="PF12399">
    <property type="entry name" value="BCA_ABC_TP_C"/>
    <property type="match status" value="1"/>
</dbReference>
<dbReference type="InterPro" id="IPR003593">
    <property type="entry name" value="AAA+_ATPase"/>
</dbReference>
<dbReference type="InterPro" id="IPR051120">
    <property type="entry name" value="ABC_AA/LPS_Transport"/>
</dbReference>
<evidence type="ECO:0000256" key="3">
    <source>
        <dbReference type="ARBA" id="ARBA00022840"/>
    </source>
</evidence>
<dbReference type="CDD" id="cd03219">
    <property type="entry name" value="ABC_Mj1267_LivG_branched"/>
    <property type="match status" value="1"/>
</dbReference>
<evidence type="ECO:0000256" key="2">
    <source>
        <dbReference type="ARBA" id="ARBA00022741"/>
    </source>
</evidence>
<protein>
    <submittedName>
        <fullName evidence="5">ABC transporter ATP-binding protein</fullName>
    </submittedName>
</protein>
<dbReference type="InterPro" id="IPR032823">
    <property type="entry name" value="BCA_ABC_TP_C"/>
</dbReference>
<dbReference type="SMART" id="SM00382">
    <property type="entry name" value="AAA"/>
    <property type="match status" value="1"/>
</dbReference>
<evidence type="ECO:0000313" key="5">
    <source>
        <dbReference type="EMBL" id="MBU8876048.1"/>
    </source>
</evidence>
<dbReference type="Pfam" id="PF00005">
    <property type="entry name" value="ABC_tran"/>
    <property type="match status" value="1"/>
</dbReference>
<gene>
    <name evidence="5" type="ORF">KQ910_19910</name>
</gene>
<proteinExistence type="predicted"/>
<keyword evidence="2" id="KW-0547">Nucleotide-binding</keyword>
<dbReference type="RefSeq" id="WP_216965796.1">
    <property type="nucleotide sequence ID" value="NZ_JAHOPB010000002.1"/>
</dbReference>
<accession>A0ABS6IS37</accession>
<name>A0ABS6IS37_9HYPH</name>
<keyword evidence="3 5" id="KW-0067">ATP-binding</keyword>
<dbReference type="PANTHER" id="PTHR45772:SF2">
    <property type="entry name" value="ABC TRANSPORTER ATP-BINDING PROTEIN"/>
    <property type="match status" value="1"/>
</dbReference>
<dbReference type="PANTHER" id="PTHR45772">
    <property type="entry name" value="CONSERVED COMPONENT OF ABC TRANSPORTER FOR NATURAL AMINO ACIDS-RELATED"/>
    <property type="match status" value="1"/>
</dbReference>